<proteinExistence type="predicted"/>
<evidence type="ECO:0000313" key="1">
    <source>
        <dbReference type="EMBL" id="QES34465.1"/>
    </source>
</evidence>
<accession>A0A5P2BVE7</accession>
<dbReference type="AlphaFoldDB" id="A0A5P2BVE7"/>
<dbReference type="Proteomes" id="UP000322927">
    <property type="component" value="Chromosome"/>
</dbReference>
<reference evidence="1 2" key="1">
    <citation type="submission" date="2018-05" db="EMBL/GenBank/DDBJ databases">
        <title>Streptomyces venezuelae.</title>
        <authorList>
            <person name="Kim W."/>
            <person name="Lee N."/>
            <person name="Cho B.-K."/>
        </authorList>
    </citation>
    <scope>NUCLEOTIDE SEQUENCE [LARGE SCALE GENOMIC DNA]</scope>
    <source>
        <strain evidence="1 2">ATCC 14584</strain>
    </source>
</reference>
<sequence>MARHAVKKLPRSGSRALLRAGLTVTAAGAALGVGGTAAAGAVEPGPSASPLQGLSTAVHHSAAGGLGPVKDLQLDPLANTSADPLDNTLGTQVADFKPVNTGFVTGPLTSGGSLADLPVVGGATKLLPS</sequence>
<evidence type="ECO:0000313" key="2">
    <source>
        <dbReference type="Proteomes" id="UP000322927"/>
    </source>
</evidence>
<name>A0A5P2BVE7_STRVZ</name>
<dbReference type="OrthoDB" id="3872455at2"/>
<dbReference type="RefSeq" id="WP_150216536.1">
    <property type="nucleotide sequence ID" value="NZ_CP029192.1"/>
</dbReference>
<dbReference type="EMBL" id="CP029192">
    <property type="protein sequence ID" value="QES34465.1"/>
    <property type="molecule type" value="Genomic_DNA"/>
</dbReference>
<organism evidence="1 2">
    <name type="scientific">Streptomyces venezuelae</name>
    <dbReference type="NCBI Taxonomy" id="54571"/>
    <lineage>
        <taxon>Bacteria</taxon>
        <taxon>Bacillati</taxon>
        <taxon>Actinomycetota</taxon>
        <taxon>Actinomycetes</taxon>
        <taxon>Kitasatosporales</taxon>
        <taxon>Streptomycetaceae</taxon>
        <taxon>Streptomyces</taxon>
    </lineage>
</organism>
<gene>
    <name evidence="1" type="ORF">DEJ48_14610</name>
</gene>
<protein>
    <submittedName>
        <fullName evidence="1">Uncharacterized protein</fullName>
    </submittedName>
</protein>